<comment type="caution">
    <text evidence="2">The sequence shown here is derived from an EMBL/GenBank/DDBJ whole genome shotgun (WGS) entry which is preliminary data.</text>
</comment>
<feature type="compositionally biased region" description="Basic and acidic residues" evidence="1">
    <location>
        <begin position="67"/>
        <end position="82"/>
    </location>
</feature>
<feature type="region of interest" description="Disordered" evidence="1">
    <location>
        <begin position="1"/>
        <end position="37"/>
    </location>
</feature>
<sequence>MANKWSAPAAGGDEDGQSGHRFIKLYGPRRGETRQDWGKSDIWCMQKVEKKEGQNRGGRQVAGMSPGKRDEMRRDETEEMYPKKIKKKVI</sequence>
<dbReference type="Proteomes" id="UP000735302">
    <property type="component" value="Unassembled WGS sequence"/>
</dbReference>
<feature type="region of interest" description="Disordered" evidence="1">
    <location>
        <begin position="49"/>
        <end position="90"/>
    </location>
</feature>
<evidence type="ECO:0000256" key="1">
    <source>
        <dbReference type="SAM" id="MobiDB-lite"/>
    </source>
</evidence>
<accession>A0AAV3XZD7</accession>
<evidence type="ECO:0000313" key="3">
    <source>
        <dbReference type="Proteomes" id="UP000735302"/>
    </source>
</evidence>
<evidence type="ECO:0000313" key="2">
    <source>
        <dbReference type="EMBL" id="GFN75415.1"/>
    </source>
</evidence>
<keyword evidence="3" id="KW-1185">Reference proteome</keyword>
<gene>
    <name evidence="2" type="ORF">PoB_000192100</name>
</gene>
<name>A0AAV3XZD7_9GAST</name>
<dbReference type="AlphaFoldDB" id="A0AAV3XZD7"/>
<organism evidence="2 3">
    <name type="scientific">Plakobranchus ocellatus</name>
    <dbReference type="NCBI Taxonomy" id="259542"/>
    <lineage>
        <taxon>Eukaryota</taxon>
        <taxon>Metazoa</taxon>
        <taxon>Spiralia</taxon>
        <taxon>Lophotrochozoa</taxon>
        <taxon>Mollusca</taxon>
        <taxon>Gastropoda</taxon>
        <taxon>Heterobranchia</taxon>
        <taxon>Euthyneura</taxon>
        <taxon>Panpulmonata</taxon>
        <taxon>Sacoglossa</taxon>
        <taxon>Placobranchoidea</taxon>
        <taxon>Plakobranchidae</taxon>
        <taxon>Plakobranchus</taxon>
    </lineage>
</organism>
<protein>
    <submittedName>
        <fullName evidence="2">Uncharacterized protein</fullName>
    </submittedName>
</protein>
<dbReference type="EMBL" id="BLXT01000264">
    <property type="protein sequence ID" value="GFN75415.1"/>
    <property type="molecule type" value="Genomic_DNA"/>
</dbReference>
<proteinExistence type="predicted"/>
<reference evidence="2 3" key="1">
    <citation type="journal article" date="2021" name="Elife">
        <title>Chloroplast acquisition without the gene transfer in kleptoplastic sea slugs, Plakobranchus ocellatus.</title>
        <authorList>
            <person name="Maeda T."/>
            <person name="Takahashi S."/>
            <person name="Yoshida T."/>
            <person name="Shimamura S."/>
            <person name="Takaki Y."/>
            <person name="Nagai Y."/>
            <person name="Toyoda A."/>
            <person name="Suzuki Y."/>
            <person name="Arimoto A."/>
            <person name="Ishii H."/>
            <person name="Satoh N."/>
            <person name="Nishiyama T."/>
            <person name="Hasebe M."/>
            <person name="Maruyama T."/>
            <person name="Minagawa J."/>
            <person name="Obokata J."/>
            <person name="Shigenobu S."/>
        </authorList>
    </citation>
    <scope>NUCLEOTIDE SEQUENCE [LARGE SCALE GENOMIC DNA]</scope>
</reference>